<evidence type="ECO:0000256" key="10">
    <source>
        <dbReference type="ARBA" id="ARBA00023212"/>
    </source>
</evidence>
<name>A0A1J4JCC2_9EUKA</name>
<dbReference type="EMBL" id="MLAK01001184">
    <property type="protein sequence ID" value="OHS96313.1"/>
    <property type="molecule type" value="Genomic_DNA"/>
</dbReference>
<comment type="caution">
    <text evidence="14">The sequence shown here is derived from an EMBL/GenBank/DDBJ whole genome shotgun (WGS) entry which is preliminary data.</text>
</comment>
<comment type="similarity">
    <text evidence="5">Belongs to the ARL2BP family.</text>
</comment>
<dbReference type="Proteomes" id="UP000179807">
    <property type="component" value="Unassembled WGS sequence"/>
</dbReference>
<dbReference type="GO" id="GO:0005758">
    <property type="term" value="C:mitochondrial intermembrane space"/>
    <property type="evidence" value="ECO:0007669"/>
    <property type="project" value="UniProtKB-SubCell"/>
</dbReference>
<keyword evidence="8" id="KW-0969">Cilium</keyword>
<evidence type="ECO:0000256" key="11">
    <source>
        <dbReference type="ARBA" id="ARBA00023242"/>
    </source>
</evidence>
<evidence type="ECO:0000256" key="1">
    <source>
        <dbReference type="ARBA" id="ARBA00004120"/>
    </source>
</evidence>
<dbReference type="Gene3D" id="1.20.1520.10">
    <property type="entry name" value="ADP-ribosylation factor-like 2-binding protein, domain"/>
    <property type="match status" value="1"/>
</dbReference>
<evidence type="ECO:0000256" key="12">
    <source>
        <dbReference type="ARBA" id="ARBA00023273"/>
    </source>
</evidence>
<dbReference type="OrthoDB" id="302784at2759"/>
<proteinExistence type="inferred from homology"/>
<keyword evidence="12" id="KW-0966">Cell projection</keyword>
<evidence type="ECO:0000256" key="8">
    <source>
        <dbReference type="ARBA" id="ARBA00023069"/>
    </source>
</evidence>
<dbReference type="PANTHER" id="PTHR15487:SF4">
    <property type="entry name" value="ADP-RIBOSYLATION FACTOR-LIKE PROTEIN 2-BINDING PROTEIN"/>
    <property type="match status" value="1"/>
</dbReference>
<dbReference type="InterPro" id="IPR042541">
    <property type="entry name" value="BART_sf"/>
</dbReference>
<dbReference type="GeneID" id="94846185"/>
<evidence type="ECO:0000256" key="9">
    <source>
        <dbReference type="ARBA" id="ARBA00023128"/>
    </source>
</evidence>
<dbReference type="InterPro" id="IPR038849">
    <property type="entry name" value="ARL2BP"/>
</dbReference>
<sequence>MTEEYTDEILCSNEIDKSKLSRIDLILSILQETLQSEEFRDIQDDFADQNCELFTDDGDLPPQCMKIYNSYVALIEEKLVKKVEENVPNFEFEELLPVLKQNKNSDDFRFADVFEFLNAALDFNEFRSLMASYNNGRGMSFEVTTTKLPDF</sequence>
<dbReference type="RefSeq" id="XP_068349450.1">
    <property type="nucleotide sequence ID" value="XM_068511481.1"/>
</dbReference>
<dbReference type="AlphaFoldDB" id="A0A1J4JCC2"/>
<dbReference type="VEuPathDB" id="TrichDB:TRFO_37531"/>
<evidence type="ECO:0000259" key="13">
    <source>
        <dbReference type="Pfam" id="PF11527"/>
    </source>
</evidence>
<dbReference type="GO" id="GO:0005634">
    <property type="term" value="C:nucleus"/>
    <property type="evidence" value="ECO:0007669"/>
    <property type="project" value="UniProtKB-SubCell"/>
</dbReference>
<dbReference type="Pfam" id="PF11527">
    <property type="entry name" value="ARL2_Bind_BART"/>
    <property type="match status" value="1"/>
</dbReference>
<dbReference type="GO" id="GO:0005813">
    <property type="term" value="C:centrosome"/>
    <property type="evidence" value="ECO:0007669"/>
    <property type="project" value="UniProtKB-SubCell"/>
</dbReference>
<evidence type="ECO:0000256" key="7">
    <source>
        <dbReference type="ARBA" id="ARBA00022490"/>
    </source>
</evidence>
<organism evidence="14 15">
    <name type="scientific">Tritrichomonas foetus</name>
    <dbReference type="NCBI Taxonomy" id="1144522"/>
    <lineage>
        <taxon>Eukaryota</taxon>
        <taxon>Metamonada</taxon>
        <taxon>Parabasalia</taxon>
        <taxon>Tritrichomonadida</taxon>
        <taxon>Tritrichomonadidae</taxon>
        <taxon>Tritrichomonas</taxon>
    </lineage>
</organism>
<evidence type="ECO:0000256" key="2">
    <source>
        <dbReference type="ARBA" id="ARBA00004123"/>
    </source>
</evidence>
<evidence type="ECO:0000256" key="4">
    <source>
        <dbReference type="ARBA" id="ARBA00004569"/>
    </source>
</evidence>
<dbReference type="GO" id="GO:0051457">
    <property type="term" value="P:maintenance of protein location in nucleus"/>
    <property type="evidence" value="ECO:0007669"/>
    <property type="project" value="TreeGrafter"/>
</dbReference>
<keyword evidence="9" id="KW-0496">Mitochondrion</keyword>
<keyword evidence="11" id="KW-0539">Nucleus</keyword>
<evidence type="ECO:0000313" key="15">
    <source>
        <dbReference type="Proteomes" id="UP000179807"/>
    </source>
</evidence>
<evidence type="ECO:0000256" key="5">
    <source>
        <dbReference type="ARBA" id="ARBA00009880"/>
    </source>
</evidence>
<evidence type="ECO:0000256" key="3">
    <source>
        <dbReference type="ARBA" id="ARBA00004300"/>
    </source>
</evidence>
<dbReference type="PANTHER" id="PTHR15487">
    <property type="entry name" value="ADP-RIBOSYLATION FACTOR-LIKE PROTEIN 2-BINDING PROTEIN"/>
    <property type="match status" value="1"/>
</dbReference>
<evidence type="ECO:0000256" key="6">
    <source>
        <dbReference type="ARBA" id="ARBA00014849"/>
    </source>
</evidence>
<comment type="subcellular location">
    <subcellularLocation>
        <location evidence="1">Cytoplasm</location>
        <location evidence="1">Cytoskeleton</location>
        <location evidence="1">Cilium basal body</location>
    </subcellularLocation>
    <subcellularLocation>
        <location evidence="3">Cytoplasm</location>
        <location evidence="3">Cytoskeleton</location>
        <location evidence="3">Microtubule organizing center</location>
        <location evidence="3">Centrosome</location>
    </subcellularLocation>
    <subcellularLocation>
        <location evidence="4">Mitochondrion intermembrane space</location>
    </subcellularLocation>
    <subcellularLocation>
        <location evidence="2">Nucleus</location>
    </subcellularLocation>
</comment>
<dbReference type="InterPro" id="IPR023379">
    <property type="entry name" value="BART_dom"/>
</dbReference>
<protein>
    <recommendedName>
        <fullName evidence="6">ADP-ribosylation factor-like protein 2-binding protein</fullName>
    </recommendedName>
</protein>
<gene>
    <name evidence="14" type="ORF">TRFO_37531</name>
</gene>
<keyword evidence="10" id="KW-0206">Cytoskeleton</keyword>
<reference evidence="14" key="1">
    <citation type="submission" date="2016-10" db="EMBL/GenBank/DDBJ databases">
        <authorList>
            <person name="Benchimol M."/>
            <person name="Almeida L.G."/>
            <person name="Vasconcelos A.T."/>
            <person name="Perreira-Neves A."/>
            <person name="Rosa I.A."/>
            <person name="Tasca T."/>
            <person name="Bogo M.R."/>
            <person name="de Souza W."/>
        </authorList>
    </citation>
    <scope>NUCLEOTIDE SEQUENCE [LARGE SCALE GENOMIC DNA]</scope>
    <source>
        <strain evidence="14">K</strain>
    </source>
</reference>
<accession>A0A1J4JCC2</accession>
<keyword evidence="15" id="KW-1185">Reference proteome</keyword>
<keyword evidence="7" id="KW-0963">Cytoplasm</keyword>
<evidence type="ECO:0000313" key="14">
    <source>
        <dbReference type="EMBL" id="OHS96313.1"/>
    </source>
</evidence>
<feature type="domain" description="BART" evidence="13">
    <location>
        <begin position="25"/>
        <end position="135"/>
    </location>
</feature>